<dbReference type="AlphaFoldDB" id="A0A6J8A702"/>
<dbReference type="Proteomes" id="UP000507470">
    <property type="component" value="Unassembled WGS sequence"/>
</dbReference>
<accession>A0A6J8A702</accession>
<name>A0A6J8A702_MYTCO</name>
<sequence>MISQLKDSGVQVTVNNREPVPLSTNFLANYLTDRNSHEHTGRRDIRNTETTHIAEGQTINSSDVLAPPLVTDPDMLAYSRKDTVGSPHALGIDSSTMDVSFTVSNGECSYSAMNSSKYFVPDNILRTDININNTYEDISLPENLEEFTNDDKEMEAGPTGLGD</sequence>
<reference evidence="1 2" key="1">
    <citation type="submission" date="2020-06" db="EMBL/GenBank/DDBJ databases">
        <authorList>
            <person name="Li R."/>
            <person name="Bekaert M."/>
        </authorList>
    </citation>
    <scope>NUCLEOTIDE SEQUENCE [LARGE SCALE GENOMIC DNA]</scope>
    <source>
        <strain evidence="2">wild</strain>
    </source>
</reference>
<proteinExistence type="predicted"/>
<organism evidence="1 2">
    <name type="scientific">Mytilus coruscus</name>
    <name type="common">Sea mussel</name>
    <dbReference type="NCBI Taxonomy" id="42192"/>
    <lineage>
        <taxon>Eukaryota</taxon>
        <taxon>Metazoa</taxon>
        <taxon>Spiralia</taxon>
        <taxon>Lophotrochozoa</taxon>
        <taxon>Mollusca</taxon>
        <taxon>Bivalvia</taxon>
        <taxon>Autobranchia</taxon>
        <taxon>Pteriomorphia</taxon>
        <taxon>Mytilida</taxon>
        <taxon>Mytiloidea</taxon>
        <taxon>Mytilidae</taxon>
        <taxon>Mytilinae</taxon>
        <taxon>Mytilus</taxon>
    </lineage>
</organism>
<gene>
    <name evidence="1" type="ORF">MCOR_4290</name>
</gene>
<protein>
    <submittedName>
        <fullName evidence="1">Uncharacterized protein</fullName>
    </submittedName>
</protein>
<evidence type="ECO:0000313" key="2">
    <source>
        <dbReference type="Proteomes" id="UP000507470"/>
    </source>
</evidence>
<evidence type="ECO:0000313" key="1">
    <source>
        <dbReference type="EMBL" id="CAC5362560.1"/>
    </source>
</evidence>
<keyword evidence="2" id="KW-1185">Reference proteome</keyword>
<dbReference type="EMBL" id="CACVKT020000743">
    <property type="protein sequence ID" value="CAC5362560.1"/>
    <property type="molecule type" value="Genomic_DNA"/>
</dbReference>